<dbReference type="Proteomes" id="UP000596977">
    <property type="component" value="Unassembled WGS sequence"/>
</dbReference>
<accession>A0A916RGD8</accession>
<reference evidence="1 2" key="1">
    <citation type="journal article" date="2014" name="Int. J. Syst. Evol. Microbiol.">
        <title>Complete genome sequence of Corynebacterium casei LMG S-19264T (=DSM 44701T), isolated from a smear-ripened cheese.</title>
        <authorList>
            <consortium name="US DOE Joint Genome Institute (JGI-PGF)"/>
            <person name="Walter F."/>
            <person name="Albersmeier A."/>
            <person name="Kalinowski J."/>
            <person name="Ruckert C."/>
        </authorList>
    </citation>
    <scope>NUCLEOTIDE SEQUENCE [LARGE SCALE GENOMIC DNA]</scope>
    <source>
        <strain evidence="1 2">CGMCC 1.15896</strain>
    </source>
</reference>
<name>A0A916RGD8_9HYPH</name>
<evidence type="ECO:0000313" key="2">
    <source>
        <dbReference type="Proteomes" id="UP000596977"/>
    </source>
</evidence>
<dbReference type="EMBL" id="BMKB01000004">
    <property type="protein sequence ID" value="GGA55616.1"/>
    <property type="molecule type" value="Genomic_DNA"/>
</dbReference>
<evidence type="ECO:0000313" key="1">
    <source>
        <dbReference type="EMBL" id="GGA55616.1"/>
    </source>
</evidence>
<comment type="caution">
    <text evidence="1">The sequence shown here is derived from an EMBL/GenBank/DDBJ whole genome shotgun (WGS) entry which is preliminary data.</text>
</comment>
<sequence>MQWHLTADQAGIASLRDDSYADLMRPGHDFLDFGDGSGQGDCLRALGETAAWFGQIARHVLSAGPHAVWPKDRGKACNDLVFGEGHNNSYAIKCRWELYR</sequence>
<dbReference type="AlphaFoldDB" id="A0A916RGD8"/>
<gene>
    <name evidence="1" type="ORF">GCM10011499_27200</name>
</gene>
<keyword evidence="2" id="KW-1185">Reference proteome</keyword>
<proteinExistence type="predicted"/>
<protein>
    <submittedName>
        <fullName evidence="1">Uncharacterized protein</fullName>
    </submittedName>
</protein>
<organism evidence="1 2">
    <name type="scientific">Pelagibacterium lentulum</name>
    <dbReference type="NCBI Taxonomy" id="2029865"/>
    <lineage>
        <taxon>Bacteria</taxon>
        <taxon>Pseudomonadati</taxon>
        <taxon>Pseudomonadota</taxon>
        <taxon>Alphaproteobacteria</taxon>
        <taxon>Hyphomicrobiales</taxon>
        <taxon>Devosiaceae</taxon>
        <taxon>Pelagibacterium</taxon>
    </lineage>
</organism>